<dbReference type="InterPro" id="IPR014031">
    <property type="entry name" value="Ketoacyl_synth_C"/>
</dbReference>
<dbReference type="InterPro" id="IPR014030">
    <property type="entry name" value="Ketoacyl_synth_N"/>
</dbReference>
<evidence type="ECO:0000313" key="6">
    <source>
        <dbReference type="Proteomes" id="UP001370490"/>
    </source>
</evidence>
<organism evidence="5 6">
    <name type="scientific">Dillenia turbinata</name>
    <dbReference type="NCBI Taxonomy" id="194707"/>
    <lineage>
        <taxon>Eukaryota</taxon>
        <taxon>Viridiplantae</taxon>
        <taxon>Streptophyta</taxon>
        <taxon>Embryophyta</taxon>
        <taxon>Tracheophyta</taxon>
        <taxon>Spermatophyta</taxon>
        <taxon>Magnoliopsida</taxon>
        <taxon>eudicotyledons</taxon>
        <taxon>Gunneridae</taxon>
        <taxon>Pentapetalae</taxon>
        <taxon>Dilleniales</taxon>
        <taxon>Dilleniaceae</taxon>
        <taxon>Dillenia</taxon>
    </lineage>
</organism>
<dbReference type="GO" id="GO:0009570">
    <property type="term" value="C:chloroplast stroma"/>
    <property type="evidence" value="ECO:0007669"/>
    <property type="project" value="TreeGrafter"/>
</dbReference>
<name>A0AAN8ZTH3_9MAGN</name>
<dbReference type="GO" id="GO:0006633">
    <property type="term" value="P:fatty acid biosynthetic process"/>
    <property type="evidence" value="ECO:0007669"/>
    <property type="project" value="TreeGrafter"/>
</dbReference>
<dbReference type="CDD" id="cd00834">
    <property type="entry name" value="KAS_I_II"/>
    <property type="match status" value="1"/>
</dbReference>
<comment type="similarity">
    <text evidence="1">Belongs to the thiolase-like superfamily. Beta-ketoacyl-ACP synthases family.</text>
</comment>
<sequence length="499" mass="53980">MASSVTSPLCTPSIPHLSNFRFTKTEDTFNCKCRGFSDSCFSQRHNQPSPSFLSAFRGSRLDYHCNPDRVGGFGFLGDKNDNDFLLLGSNSAQRRLNRPLRSGGAMAVAVYPGKEVATKKKPPTKERCVMVTGMGVVTSIGHDPDVFYNNLLEGRIAGEIKSFSTDGWVAPKLSKRADKFMLYVMTAGKKALANGGLTDEMMDELDKTRCGILIGSAMGCMKVFNDGVEALRVSYKNMNPFCVPFATTNMGSAMLSMDLWWMGPNYSISTACARSNFCILSAANHTISGDADLMLCGGSDACIIPIGLGGFVACRALSQRNDNPSKASRPWDKKRDGFVMGEEAGVLLLEEFEHAKKHGAEINAEFLGGSFTCDAYHMTEPHPNGLGTVWGSKDDVNYINAHATSTRAGDLKEYQALIHCFGKNPELRVNSSKSMIGHLLGAAGAVEAVATMQAIRTGWVHPNINLENPDEGMATTYQSSFVPISDLSAALSFALENAE</sequence>
<evidence type="ECO:0000256" key="3">
    <source>
        <dbReference type="ARBA" id="ARBA00022679"/>
    </source>
</evidence>
<dbReference type="EMBL" id="JBAMMX010000003">
    <property type="protein sequence ID" value="KAK6944700.1"/>
    <property type="molecule type" value="Genomic_DNA"/>
</dbReference>
<evidence type="ECO:0000256" key="1">
    <source>
        <dbReference type="ARBA" id="ARBA00008467"/>
    </source>
</evidence>
<dbReference type="PROSITE" id="PS52004">
    <property type="entry name" value="KS3_2"/>
    <property type="match status" value="1"/>
</dbReference>
<dbReference type="GO" id="GO:0004315">
    <property type="term" value="F:3-oxoacyl-[acyl-carrier-protein] synthase activity"/>
    <property type="evidence" value="ECO:0007669"/>
    <property type="project" value="UniProtKB-EC"/>
</dbReference>
<dbReference type="Proteomes" id="UP001370490">
    <property type="component" value="Unassembled WGS sequence"/>
</dbReference>
<reference evidence="5 6" key="1">
    <citation type="submission" date="2023-12" db="EMBL/GenBank/DDBJ databases">
        <title>A high-quality genome assembly for Dillenia turbinata (Dilleniales).</title>
        <authorList>
            <person name="Chanderbali A."/>
        </authorList>
    </citation>
    <scope>NUCLEOTIDE SEQUENCE [LARGE SCALE GENOMIC DNA]</scope>
    <source>
        <strain evidence="5">LSX21</strain>
        <tissue evidence="5">Leaf</tissue>
    </source>
</reference>
<dbReference type="Gene3D" id="3.40.47.10">
    <property type="match status" value="1"/>
</dbReference>
<dbReference type="EC" id="2.3.1.41" evidence="2"/>
<feature type="domain" description="Ketosynthase family 3 (KS3)" evidence="4">
    <location>
        <begin position="126"/>
        <end position="499"/>
    </location>
</feature>
<dbReference type="PANTHER" id="PTHR11712">
    <property type="entry name" value="POLYKETIDE SYNTHASE-RELATED"/>
    <property type="match status" value="1"/>
</dbReference>
<evidence type="ECO:0000313" key="5">
    <source>
        <dbReference type="EMBL" id="KAK6944700.1"/>
    </source>
</evidence>
<keyword evidence="6" id="KW-1185">Reference proteome</keyword>
<dbReference type="InterPro" id="IPR016039">
    <property type="entry name" value="Thiolase-like"/>
</dbReference>
<dbReference type="Pfam" id="PF02801">
    <property type="entry name" value="Ketoacyl-synt_C"/>
    <property type="match status" value="1"/>
</dbReference>
<dbReference type="AlphaFoldDB" id="A0AAN8ZTH3"/>
<dbReference type="PANTHER" id="PTHR11712:SF332">
    <property type="entry name" value="3-OXOACYL-[ACYL-CARRIER-PROTEIN] SYNTHASE II, CHLOROPLASTIC"/>
    <property type="match status" value="1"/>
</dbReference>
<dbReference type="InterPro" id="IPR020841">
    <property type="entry name" value="PKS_Beta-ketoAc_synthase_dom"/>
</dbReference>
<dbReference type="SUPFAM" id="SSF53901">
    <property type="entry name" value="Thiolase-like"/>
    <property type="match status" value="2"/>
</dbReference>
<evidence type="ECO:0000256" key="2">
    <source>
        <dbReference type="ARBA" id="ARBA00013191"/>
    </source>
</evidence>
<comment type="caution">
    <text evidence="5">The sequence shown here is derived from an EMBL/GenBank/DDBJ whole genome shotgun (WGS) entry which is preliminary data.</text>
</comment>
<gene>
    <name evidence="5" type="ORF">RJ641_025802</name>
</gene>
<proteinExistence type="inferred from homology"/>
<dbReference type="GO" id="GO:0005739">
    <property type="term" value="C:mitochondrion"/>
    <property type="evidence" value="ECO:0007669"/>
    <property type="project" value="TreeGrafter"/>
</dbReference>
<keyword evidence="3" id="KW-0808">Transferase</keyword>
<feature type="non-terminal residue" evidence="5">
    <location>
        <position position="499"/>
    </location>
</feature>
<evidence type="ECO:0000259" key="4">
    <source>
        <dbReference type="PROSITE" id="PS52004"/>
    </source>
</evidence>
<dbReference type="Pfam" id="PF00109">
    <property type="entry name" value="ketoacyl-synt"/>
    <property type="match status" value="1"/>
</dbReference>
<dbReference type="InterPro" id="IPR000794">
    <property type="entry name" value="Beta-ketoacyl_synthase"/>
</dbReference>
<protein>
    <recommendedName>
        <fullName evidence="2">beta-ketoacyl-[acyl-carrier-protein] synthase I</fullName>
        <ecNumber evidence="2">2.3.1.41</ecNumber>
    </recommendedName>
</protein>
<accession>A0AAN8ZTH3</accession>
<dbReference type="SMART" id="SM00825">
    <property type="entry name" value="PKS_KS"/>
    <property type="match status" value="1"/>
</dbReference>